<evidence type="ECO:0000313" key="2">
    <source>
        <dbReference type="EMBL" id="WVZ50468.1"/>
    </source>
</evidence>
<organism evidence="2 3">
    <name type="scientific">Paspalum notatum var. saurae</name>
    <dbReference type="NCBI Taxonomy" id="547442"/>
    <lineage>
        <taxon>Eukaryota</taxon>
        <taxon>Viridiplantae</taxon>
        <taxon>Streptophyta</taxon>
        <taxon>Embryophyta</taxon>
        <taxon>Tracheophyta</taxon>
        <taxon>Spermatophyta</taxon>
        <taxon>Magnoliopsida</taxon>
        <taxon>Liliopsida</taxon>
        <taxon>Poales</taxon>
        <taxon>Poaceae</taxon>
        <taxon>PACMAD clade</taxon>
        <taxon>Panicoideae</taxon>
        <taxon>Andropogonodae</taxon>
        <taxon>Paspaleae</taxon>
        <taxon>Paspalinae</taxon>
        <taxon>Paspalum</taxon>
    </lineage>
</organism>
<protein>
    <submittedName>
        <fullName evidence="2">Uncharacterized protein</fullName>
    </submittedName>
</protein>
<proteinExistence type="predicted"/>
<dbReference type="AlphaFoldDB" id="A0AAQ3SD36"/>
<name>A0AAQ3SD36_PASNO</name>
<dbReference type="Proteomes" id="UP001341281">
    <property type="component" value="Chromosome 01"/>
</dbReference>
<feature type="compositionally biased region" description="Polar residues" evidence="1">
    <location>
        <begin position="81"/>
        <end position="90"/>
    </location>
</feature>
<dbReference type="EMBL" id="CP144745">
    <property type="protein sequence ID" value="WVZ50468.1"/>
    <property type="molecule type" value="Genomic_DNA"/>
</dbReference>
<feature type="compositionally biased region" description="Basic and acidic residues" evidence="1">
    <location>
        <begin position="39"/>
        <end position="51"/>
    </location>
</feature>
<evidence type="ECO:0000313" key="3">
    <source>
        <dbReference type="Proteomes" id="UP001341281"/>
    </source>
</evidence>
<feature type="compositionally biased region" description="Basic and acidic residues" evidence="1">
    <location>
        <begin position="99"/>
        <end position="114"/>
    </location>
</feature>
<feature type="region of interest" description="Disordered" evidence="1">
    <location>
        <begin position="34"/>
        <end position="125"/>
    </location>
</feature>
<evidence type="ECO:0000256" key="1">
    <source>
        <dbReference type="SAM" id="MobiDB-lite"/>
    </source>
</evidence>
<gene>
    <name evidence="2" type="ORF">U9M48_001716</name>
</gene>
<sequence length="125" mass="13634">MSILFWELNVGVRHPTTHLNQGEGGWKATESVLSGGLDFDSRPPHHRHADDFSAPAPADGKTRDPPGGGRAKPPAPPSGAESSWTTSPRQSPKPLPRGPKVERPPAQEAHRYEVTRGCSGYRWRI</sequence>
<keyword evidence="3" id="KW-1185">Reference proteome</keyword>
<reference evidence="2 3" key="1">
    <citation type="submission" date="2024-02" db="EMBL/GenBank/DDBJ databases">
        <title>High-quality chromosome-scale genome assembly of Pensacola bahiagrass (Paspalum notatum Flugge var. saurae).</title>
        <authorList>
            <person name="Vega J.M."/>
            <person name="Podio M."/>
            <person name="Orjuela J."/>
            <person name="Siena L.A."/>
            <person name="Pessino S.C."/>
            <person name="Combes M.C."/>
            <person name="Mariac C."/>
            <person name="Albertini E."/>
            <person name="Pupilli F."/>
            <person name="Ortiz J.P.A."/>
            <person name="Leblanc O."/>
        </authorList>
    </citation>
    <scope>NUCLEOTIDE SEQUENCE [LARGE SCALE GENOMIC DNA]</scope>
    <source>
        <strain evidence="2">R1</strain>
        <tissue evidence="2">Leaf</tissue>
    </source>
</reference>
<accession>A0AAQ3SD36</accession>